<feature type="transmembrane region" description="Helical" evidence="2">
    <location>
        <begin position="149"/>
        <end position="169"/>
    </location>
</feature>
<name>B0CUC3_LACBS</name>
<dbReference type="AlphaFoldDB" id="B0CUC3"/>
<dbReference type="Proteomes" id="UP000001194">
    <property type="component" value="Unassembled WGS sequence"/>
</dbReference>
<gene>
    <name evidence="3" type="ORF">LACBIDRAFT_305482</name>
</gene>
<sequence>MTANNLNISLESHLHKILIPLVSLLPASASENLQPYISDPPPSTIPYNVLQAISQWSRTPAGQKALRANSLDPQDYNMIAMLAGATTSPEGKFGDYTPPKGPQAIEADRVKERKAITALLNALLSIGGAAFATWWAADKLRWTNEWRVLLSLFVGMIVAISEGVLYVIWDSRQKASKKSQGIRRLQSATHKKDDGETSPADLPDDLTTKVDLTDESANLRRRR</sequence>
<dbReference type="GeneID" id="6070401"/>
<dbReference type="HOGENOM" id="CLU_083084_0_0_1"/>
<protein>
    <submittedName>
        <fullName evidence="3">Predicted protein</fullName>
    </submittedName>
</protein>
<dbReference type="Pfam" id="PF11712">
    <property type="entry name" value="Vma12"/>
    <property type="match status" value="1"/>
</dbReference>
<keyword evidence="2" id="KW-1133">Transmembrane helix</keyword>
<dbReference type="InterPro" id="IPR021013">
    <property type="entry name" value="ATPase_Vma12"/>
</dbReference>
<evidence type="ECO:0000256" key="1">
    <source>
        <dbReference type="SAM" id="MobiDB-lite"/>
    </source>
</evidence>
<dbReference type="OrthoDB" id="3193718at2759"/>
<organism evidence="4">
    <name type="scientific">Laccaria bicolor (strain S238N-H82 / ATCC MYA-4686)</name>
    <name type="common">Bicoloured deceiver</name>
    <name type="synonym">Laccaria laccata var. bicolor</name>
    <dbReference type="NCBI Taxonomy" id="486041"/>
    <lineage>
        <taxon>Eukaryota</taxon>
        <taxon>Fungi</taxon>
        <taxon>Dikarya</taxon>
        <taxon>Basidiomycota</taxon>
        <taxon>Agaricomycotina</taxon>
        <taxon>Agaricomycetes</taxon>
        <taxon>Agaricomycetidae</taxon>
        <taxon>Agaricales</taxon>
        <taxon>Agaricineae</taxon>
        <taxon>Hydnangiaceae</taxon>
        <taxon>Laccaria</taxon>
    </lineage>
</organism>
<dbReference type="RefSeq" id="XP_001874629.1">
    <property type="nucleotide sequence ID" value="XM_001874594.1"/>
</dbReference>
<evidence type="ECO:0000256" key="2">
    <source>
        <dbReference type="SAM" id="Phobius"/>
    </source>
</evidence>
<dbReference type="GO" id="GO:0070072">
    <property type="term" value="P:vacuolar proton-transporting V-type ATPase complex assembly"/>
    <property type="evidence" value="ECO:0007669"/>
    <property type="project" value="InterPro"/>
</dbReference>
<accession>B0CUC3</accession>
<keyword evidence="2" id="KW-0472">Membrane</keyword>
<dbReference type="InParanoid" id="B0CUC3"/>
<evidence type="ECO:0000313" key="4">
    <source>
        <dbReference type="Proteomes" id="UP000001194"/>
    </source>
</evidence>
<reference evidence="3 4" key="1">
    <citation type="journal article" date="2008" name="Nature">
        <title>The genome of Laccaria bicolor provides insights into mycorrhizal symbiosis.</title>
        <authorList>
            <person name="Martin F."/>
            <person name="Aerts A."/>
            <person name="Ahren D."/>
            <person name="Brun A."/>
            <person name="Danchin E.G.J."/>
            <person name="Duchaussoy F."/>
            <person name="Gibon J."/>
            <person name="Kohler A."/>
            <person name="Lindquist E."/>
            <person name="Pereda V."/>
            <person name="Salamov A."/>
            <person name="Shapiro H.J."/>
            <person name="Wuyts J."/>
            <person name="Blaudez D."/>
            <person name="Buee M."/>
            <person name="Brokstein P."/>
            <person name="Canbaeck B."/>
            <person name="Cohen D."/>
            <person name="Courty P.E."/>
            <person name="Coutinho P.M."/>
            <person name="Delaruelle C."/>
            <person name="Detter J.C."/>
            <person name="Deveau A."/>
            <person name="DiFazio S."/>
            <person name="Duplessis S."/>
            <person name="Fraissinet-Tachet L."/>
            <person name="Lucic E."/>
            <person name="Frey-Klett P."/>
            <person name="Fourrey C."/>
            <person name="Feussner I."/>
            <person name="Gay G."/>
            <person name="Grimwood J."/>
            <person name="Hoegger P.J."/>
            <person name="Jain P."/>
            <person name="Kilaru S."/>
            <person name="Labbe J."/>
            <person name="Lin Y.C."/>
            <person name="Legue V."/>
            <person name="Le Tacon F."/>
            <person name="Marmeisse R."/>
            <person name="Melayah D."/>
            <person name="Montanini B."/>
            <person name="Muratet M."/>
            <person name="Nehls U."/>
            <person name="Niculita-Hirzel H."/>
            <person name="Oudot-Le Secq M.P."/>
            <person name="Peter M."/>
            <person name="Quesneville H."/>
            <person name="Rajashekar B."/>
            <person name="Reich M."/>
            <person name="Rouhier N."/>
            <person name="Schmutz J."/>
            <person name="Yin T."/>
            <person name="Chalot M."/>
            <person name="Henrissat B."/>
            <person name="Kuees U."/>
            <person name="Lucas S."/>
            <person name="Van de Peer Y."/>
            <person name="Podila G.K."/>
            <person name="Polle A."/>
            <person name="Pukkila P.J."/>
            <person name="Richardson P.M."/>
            <person name="Rouze P."/>
            <person name="Sanders I.R."/>
            <person name="Stajich J.E."/>
            <person name="Tunlid A."/>
            <person name="Tuskan G."/>
            <person name="Grigoriev I.V."/>
        </authorList>
    </citation>
    <scope>NUCLEOTIDE SEQUENCE [LARGE SCALE GENOMIC DNA]</scope>
    <source>
        <strain evidence="4">S238N-H82 / ATCC MYA-4686</strain>
    </source>
</reference>
<feature type="region of interest" description="Disordered" evidence="1">
    <location>
        <begin position="179"/>
        <end position="223"/>
    </location>
</feature>
<dbReference type="KEGG" id="lbc:LACBIDRAFT_305482"/>
<dbReference type="EMBL" id="DS547092">
    <property type="protein sequence ID" value="EDR14070.1"/>
    <property type="molecule type" value="Genomic_DNA"/>
</dbReference>
<keyword evidence="4" id="KW-1185">Reference proteome</keyword>
<proteinExistence type="predicted"/>
<evidence type="ECO:0000313" key="3">
    <source>
        <dbReference type="EMBL" id="EDR14070.1"/>
    </source>
</evidence>
<feature type="transmembrane region" description="Helical" evidence="2">
    <location>
        <begin position="118"/>
        <end position="137"/>
    </location>
</feature>
<keyword evidence="2" id="KW-0812">Transmembrane</keyword>